<protein>
    <submittedName>
        <fullName evidence="2">Uncharacterized protein</fullName>
    </submittedName>
</protein>
<evidence type="ECO:0000313" key="3">
    <source>
        <dbReference type="Proteomes" id="UP000616885"/>
    </source>
</evidence>
<comment type="caution">
    <text evidence="2">The sequence shown here is derived from an EMBL/GenBank/DDBJ whole genome shotgun (WGS) entry which is preliminary data.</text>
</comment>
<gene>
    <name evidence="2" type="ORF">IM811_011208</name>
</gene>
<dbReference type="AlphaFoldDB" id="A0A8H7NH14"/>
<accession>A0A8H7NH14</accession>
<keyword evidence="1" id="KW-1133">Transmembrane helix</keyword>
<name>A0A8H7NH14_BIOOC</name>
<feature type="transmembrane region" description="Helical" evidence="1">
    <location>
        <begin position="78"/>
        <end position="102"/>
    </location>
</feature>
<dbReference type="EMBL" id="JADCTT010000003">
    <property type="protein sequence ID" value="KAF9755767.1"/>
    <property type="molecule type" value="Genomic_DNA"/>
</dbReference>
<dbReference type="Proteomes" id="UP000616885">
    <property type="component" value="Unassembled WGS sequence"/>
</dbReference>
<organism evidence="2 3">
    <name type="scientific">Bionectria ochroleuca</name>
    <name type="common">Gliocladium roseum</name>
    <dbReference type="NCBI Taxonomy" id="29856"/>
    <lineage>
        <taxon>Eukaryota</taxon>
        <taxon>Fungi</taxon>
        <taxon>Dikarya</taxon>
        <taxon>Ascomycota</taxon>
        <taxon>Pezizomycotina</taxon>
        <taxon>Sordariomycetes</taxon>
        <taxon>Hypocreomycetidae</taxon>
        <taxon>Hypocreales</taxon>
        <taxon>Bionectriaceae</taxon>
        <taxon>Clonostachys</taxon>
    </lineage>
</organism>
<reference evidence="2" key="1">
    <citation type="submission" date="2020-10" db="EMBL/GenBank/DDBJ databases">
        <title>High-Quality Genome Resource of Clonostachys rosea strain S41 by Oxford Nanopore Long-Read Sequencing.</title>
        <authorList>
            <person name="Wang H."/>
        </authorList>
    </citation>
    <scope>NUCLEOTIDE SEQUENCE</scope>
    <source>
        <strain evidence="2">S41</strain>
    </source>
</reference>
<sequence length="125" mass="13719">MDWIFHRVKLAILILSPFLRDRVKRDQIDIASLTSSATTLDICIWIHKEPATVADVAAVVIALWPYQARKPITLGGILIIRGLLGCIILILHFSVVVSLVLYGSLNLADLAPDGASSLHLPRKCV</sequence>
<keyword evidence="1" id="KW-0472">Membrane</keyword>
<keyword evidence="1" id="KW-0812">Transmembrane</keyword>
<evidence type="ECO:0000256" key="1">
    <source>
        <dbReference type="SAM" id="Phobius"/>
    </source>
</evidence>
<proteinExistence type="predicted"/>
<evidence type="ECO:0000313" key="2">
    <source>
        <dbReference type="EMBL" id="KAF9755767.1"/>
    </source>
</evidence>